<keyword evidence="1" id="KW-0812">Transmembrane</keyword>
<dbReference type="Proteomes" id="UP000606172">
    <property type="component" value="Unassembled WGS sequence"/>
</dbReference>
<evidence type="ECO:0000313" key="3">
    <source>
        <dbReference type="Proteomes" id="UP000606172"/>
    </source>
</evidence>
<feature type="transmembrane region" description="Helical" evidence="1">
    <location>
        <begin position="29"/>
        <end position="51"/>
    </location>
</feature>
<dbReference type="EMBL" id="BOOW01000004">
    <property type="protein sequence ID" value="GII90082.1"/>
    <property type="molecule type" value="Genomic_DNA"/>
</dbReference>
<comment type="caution">
    <text evidence="2">The sequence shown here is derived from an EMBL/GenBank/DDBJ whole genome shotgun (WGS) entry which is preliminary data.</text>
</comment>
<evidence type="ECO:0000313" key="2">
    <source>
        <dbReference type="EMBL" id="GII90082.1"/>
    </source>
</evidence>
<dbReference type="Pfam" id="PF11303">
    <property type="entry name" value="DUF3105"/>
    <property type="match status" value="1"/>
</dbReference>
<dbReference type="AlphaFoldDB" id="A0A919RAK2"/>
<keyword evidence="1" id="KW-1133">Transmembrane helix</keyword>
<accession>A0A919RAK2</accession>
<keyword evidence="1" id="KW-0472">Membrane</keyword>
<protein>
    <submittedName>
        <fullName evidence="2">Membrane protein</fullName>
    </submittedName>
</protein>
<dbReference type="InterPro" id="IPR021454">
    <property type="entry name" value="DUF3105"/>
</dbReference>
<evidence type="ECO:0000256" key="1">
    <source>
        <dbReference type="SAM" id="Phobius"/>
    </source>
</evidence>
<gene>
    <name evidence="2" type="ORF">Ssi02_03130</name>
</gene>
<proteinExistence type="predicted"/>
<sequence length="206" mass="22663">MTKEKTQARREQLARLRAEQKRKERRGALLMWGVGGLVIVLVVGLVGWYLIAERSATSLDAVKTFKYIGNEHTSEKVTYKENPPVGGPHRPAPEWQNCGIYDKPVANENAVHSLEHGTIWITYQPNLPADQVEKLRSVAKSSGDYMLLSPYEGLPAKIVATAWGNQLTLDKADDPRLPRFIAKYKNGSDAPEPGALCTGGVGTPIS</sequence>
<organism evidence="2 3">
    <name type="scientific">Sinosporangium siamense</name>
    <dbReference type="NCBI Taxonomy" id="1367973"/>
    <lineage>
        <taxon>Bacteria</taxon>
        <taxon>Bacillati</taxon>
        <taxon>Actinomycetota</taxon>
        <taxon>Actinomycetes</taxon>
        <taxon>Streptosporangiales</taxon>
        <taxon>Streptosporangiaceae</taxon>
        <taxon>Sinosporangium</taxon>
    </lineage>
</organism>
<name>A0A919RAK2_9ACTN</name>
<dbReference type="RefSeq" id="WP_204020228.1">
    <property type="nucleotide sequence ID" value="NZ_BOOW01000004.1"/>
</dbReference>
<keyword evidence="3" id="KW-1185">Reference proteome</keyword>
<reference evidence="2" key="1">
    <citation type="submission" date="2021-01" db="EMBL/GenBank/DDBJ databases">
        <title>Whole genome shotgun sequence of Sinosporangium siamense NBRC 109515.</title>
        <authorList>
            <person name="Komaki H."/>
            <person name="Tamura T."/>
        </authorList>
    </citation>
    <scope>NUCLEOTIDE SEQUENCE</scope>
    <source>
        <strain evidence="2">NBRC 109515</strain>
    </source>
</reference>